<feature type="binding site" evidence="3">
    <location>
        <begin position="112"/>
        <end position="117"/>
    </location>
    <ligand>
        <name>acetyl-CoA</name>
        <dbReference type="ChEBI" id="CHEBI:57288"/>
    </ligand>
</feature>
<feature type="active site" description="Proton acceptor; via carboxylate" evidence="3">
    <location>
        <position position="429"/>
    </location>
</feature>
<dbReference type="Pfam" id="PF17668">
    <property type="entry name" value="Acetyltransf_17"/>
    <property type="match status" value="1"/>
</dbReference>
<evidence type="ECO:0000256" key="2">
    <source>
        <dbReference type="ARBA" id="ARBA00023315"/>
    </source>
</evidence>
<evidence type="ECO:0000313" key="6">
    <source>
        <dbReference type="EMBL" id="KSU78019.1"/>
    </source>
</evidence>
<sequence length="429" mass="46423">MSGNYDIRRFPAVSQGKAGYAEAETWAKAVGFGFHESTRTPEHRARSLATYEVDGRIFTGAYQTGEVAPSSLPADVPVATFGTLRKTLNIGFGRMLEAQLVTAVTVRTSHRRRGLLRRMMTEDLQAAKDDGIAVAALTASEGTIYGRFGYGVASLERSVKVDTTARFRLLHQPTGTVEVAEPKVLLDVAPAVFDRVHRHTPGSVGRQEFYRQMASGELGRDGKEDPAIKATLHYGPDGGIDGYVSYKFLGWDTEPYTVEVVDLVAATDSAYLELWQYLAAIDLVDRVSWPEAPVDDPLAWALADPRCIDASDSRDMLWVRILDVPAALEARHYPADGSLVLSVTDPLGLTGGTFRLEINGGQAAVEPVPAGTPADLELDVSALSSIYLGGVCPVTLRAAGKIRELASGSALRARQMFAVERATHCLTHF</sequence>
<dbReference type="Pfam" id="PF13530">
    <property type="entry name" value="SCP2_2"/>
    <property type="match status" value="1"/>
</dbReference>
<dbReference type="STRING" id="993070.AS031_06105"/>
<dbReference type="Gene3D" id="3.40.630.30">
    <property type="match status" value="2"/>
</dbReference>
<dbReference type="InterPro" id="IPR041380">
    <property type="entry name" value="Acetyltransf_17"/>
</dbReference>
<dbReference type="PANTHER" id="PTHR37817">
    <property type="entry name" value="N-ACETYLTRANSFERASE EIS"/>
    <property type="match status" value="1"/>
</dbReference>
<accession>A0A0V8ITE2</accession>
<dbReference type="InterPro" id="IPR016181">
    <property type="entry name" value="Acyl_CoA_acyltransferase"/>
</dbReference>
<dbReference type="InterPro" id="IPR036527">
    <property type="entry name" value="SCP2_sterol-bd_dom_sf"/>
</dbReference>
<keyword evidence="2 3" id="KW-0012">Acyltransferase</keyword>
<dbReference type="Gene3D" id="3.30.1050.10">
    <property type="entry name" value="SCP2 sterol-binding domain"/>
    <property type="match status" value="1"/>
</dbReference>
<proteinExistence type="inferred from homology"/>
<dbReference type="PANTHER" id="PTHR37817:SF1">
    <property type="entry name" value="N-ACETYLTRANSFERASE EIS"/>
    <property type="match status" value="1"/>
</dbReference>
<comment type="subunit">
    <text evidence="3">Homohexamer; trimer of dimers.</text>
</comment>
<dbReference type="InterPro" id="IPR051554">
    <property type="entry name" value="Acetyltransferase_Eis"/>
</dbReference>
<dbReference type="AlphaFoldDB" id="A0A0V8ITE2"/>
<dbReference type="InterPro" id="IPR025559">
    <property type="entry name" value="Eis_dom"/>
</dbReference>
<comment type="similarity">
    <text evidence="3">Belongs to the acetyltransferase Eis family.</text>
</comment>
<dbReference type="SUPFAM" id="SSF55729">
    <property type="entry name" value="Acyl-CoA N-acyltransferases (Nat)"/>
    <property type="match status" value="1"/>
</dbReference>
<evidence type="ECO:0000313" key="7">
    <source>
        <dbReference type="Proteomes" id="UP000053199"/>
    </source>
</evidence>
<dbReference type="HAMAP" id="MF_01812">
    <property type="entry name" value="Eis"/>
    <property type="match status" value="1"/>
</dbReference>
<dbReference type="GO" id="GO:0034069">
    <property type="term" value="F:aminoglycoside N-acetyltransferase activity"/>
    <property type="evidence" value="ECO:0007669"/>
    <property type="project" value="TreeGrafter"/>
</dbReference>
<dbReference type="EMBL" id="LNQM01000002">
    <property type="protein sequence ID" value="KSU78019.1"/>
    <property type="molecule type" value="Genomic_DNA"/>
</dbReference>
<reference evidence="6 7" key="1">
    <citation type="journal article" date="2014" name="Arch. Microbiol.">
        <title>Arthrobacter enclensis sp. nov., isolated from sediment sample.</title>
        <authorList>
            <person name="Dastager S.G."/>
            <person name="Liu Q."/>
            <person name="Tang S.K."/>
            <person name="Krishnamurthi S."/>
            <person name="Lee J.C."/>
            <person name="Li W.J."/>
        </authorList>
    </citation>
    <scope>NUCLEOTIDE SEQUENCE [LARGE SCALE GENOMIC DNA]</scope>
    <source>
        <strain evidence="6 7">NIO-1008</strain>
    </source>
</reference>
<feature type="active site" description="Proton donor" evidence="3">
    <location>
        <position position="145"/>
    </location>
</feature>
<dbReference type="SUPFAM" id="SSF55718">
    <property type="entry name" value="SCP-like"/>
    <property type="match status" value="1"/>
</dbReference>
<dbReference type="InterPro" id="IPR022902">
    <property type="entry name" value="NAcTrfase_Eis"/>
</dbReference>
<keyword evidence="1 3" id="KW-0808">Transferase</keyword>
<gene>
    <name evidence="6" type="ORF">AS031_06105</name>
</gene>
<organism evidence="6 7">
    <name type="scientific">Pseudarthrobacter enclensis</name>
    <dbReference type="NCBI Taxonomy" id="993070"/>
    <lineage>
        <taxon>Bacteria</taxon>
        <taxon>Bacillati</taxon>
        <taxon>Actinomycetota</taxon>
        <taxon>Actinomycetes</taxon>
        <taxon>Micrococcales</taxon>
        <taxon>Micrococcaceae</taxon>
        <taxon>Pseudarthrobacter</taxon>
    </lineage>
</organism>
<dbReference type="NCBIfam" id="NF002369">
    <property type="entry name" value="PRK01346.1-6"/>
    <property type="match status" value="1"/>
</dbReference>
<dbReference type="Proteomes" id="UP000053199">
    <property type="component" value="Unassembled WGS sequence"/>
</dbReference>
<protein>
    <submittedName>
        <fullName evidence="6">Acetyltransferase</fullName>
    </submittedName>
</protein>
<dbReference type="NCBIfam" id="NF002367">
    <property type="entry name" value="PRK01346.1-4"/>
    <property type="match status" value="1"/>
</dbReference>
<feature type="domain" description="Eis-like acetyltransferase" evidence="5">
    <location>
        <begin position="203"/>
        <end position="321"/>
    </location>
</feature>
<name>A0A0V8ITE2_9MICC</name>
<evidence type="ECO:0000259" key="5">
    <source>
        <dbReference type="Pfam" id="PF17668"/>
    </source>
</evidence>
<dbReference type="Pfam" id="PF13527">
    <property type="entry name" value="Acetyltransf_9"/>
    <property type="match status" value="1"/>
</dbReference>
<evidence type="ECO:0000256" key="1">
    <source>
        <dbReference type="ARBA" id="ARBA00022679"/>
    </source>
</evidence>
<comment type="caution">
    <text evidence="6">The sequence shown here is derived from an EMBL/GenBank/DDBJ whole genome shotgun (WGS) entry which is preliminary data.</text>
</comment>
<feature type="binding site" evidence="3">
    <location>
        <begin position="140"/>
        <end position="141"/>
    </location>
    <ligand>
        <name>acetyl-CoA</name>
        <dbReference type="ChEBI" id="CHEBI:57288"/>
    </ligand>
</feature>
<evidence type="ECO:0000256" key="3">
    <source>
        <dbReference type="HAMAP-Rule" id="MF_01812"/>
    </source>
</evidence>
<keyword evidence="7" id="KW-1185">Reference proteome</keyword>
<dbReference type="GO" id="GO:0030649">
    <property type="term" value="P:aminoglycoside antibiotic catabolic process"/>
    <property type="evidence" value="ECO:0007669"/>
    <property type="project" value="TreeGrafter"/>
</dbReference>
<feature type="binding site" evidence="3">
    <location>
        <begin position="104"/>
        <end position="106"/>
    </location>
    <ligand>
        <name>acetyl-CoA</name>
        <dbReference type="ChEBI" id="CHEBI:57288"/>
    </ligand>
</feature>
<evidence type="ECO:0000259" key="4">
    <source>
        <dbReference type="Pfam" id="PF13530"/>
    </source>
</evidence>
<feature type="domain" description="Enhanced intracellular survival protein" evidence="4">
    <location>
        <begin position="324"/>
        <end position="425"/>
    </location>
</feature>